<organism evidence="1 2">
    <name type="scientific">Desulfonema magnum</name>
    <dbReference type="NCBI Taxonomy" id="45655"/>
    <lineage>
        <taxon>Bacteria</taxon>
        <taxon>Pseudomonadati</taxon>
        <taxon>Thermodesulfobacteriota</taxon>
        <taxon>Desulfobacteria</taxon>
        <taxon>Desulfobacterales</taxon>
        <taxon>Desulfococcaceae</taxon>
        <taxon>Desulfonema</taxon>
    </lineage>
</organism>
<protein>
    <submittedName>
        <fullName evidence="1">Uncharacterized protein</fullName>
    </submittedName>
</protein>
<gene>
    <name evidence="1" type="ORF">dnm_065330</name>
</gene>
<name>A0A975BRP6_9BACT</name>
<accession>A0A975BRP6</accession>
<reference evidence="1" key="1">
    <citation type="journal article" date="2021" name="Microb. Physiol.">
        <title>Proteogenomic Insights into the Physiology of Marine, Sulfate-Reducing, Filamentous Desulfonema limicola and Desulfonema magnum.</title>
        <authorList>
            <person name="Schnaars V."/>
            <person name="Wohlbrand L."/>
            <person name="Scheve S."/>
            <person name="Hinrichs C."/>
            <person name="Reinhardt R."/>
            <person name="Rabus R."/>
        </authorList>
    </citation>
    <scope>NUCLEOTIDE SEQUENCE</scope>
    <source>
        <strain evidence="1">4be13</strain>
    </source>
</reference>
<evidence type="ECO:0000313" key="1">
    <source>
        <dbReference type="EMBL" id="QTA90472.1"/>
    </source>
</evidence>
<evidence type="ECO:0000313" key="2">
    <source>
        <dbReference type="Proteomes" id="UP000663722"/>
    </source>
</evidence>
<dbReference type="KEGG" id="dmm:dnm_065330"/>
<dbReference type="AlphaFoldDB" id="A0A975BRP6"/>
<dbReference type="EMBL" id="CP061800">
    <property type="protein sequence ID" value="QTA90472.1"/>
    <property type="molecule type" value="Genomic_DNA"/>
</dbReference>
<sequence>MSTVYEFREHQINNISRSKFFSEEQKQSKADYFIITDLGETGNPL</sequence>
<proteinExistence type="predicted"/>
<dbReference type="Proteomes" id="UP000663722">
    <property type="component" value="Chromosome"/>
</dbReference>
<keyword evidence="2" id="KW-1185">Reference proteome</keyword>